<evidence type="ECO:0000259" key="4">
    <source>
        <dbReference type="PROSITE" id="PS50995"/>
    </source>
</evidence>
<evidence type="ECO:0000256" key="1">
    <source>
        <dbReference type="ARBA" id="ARBA00023015"/>
    </source>
</evidence>
<evidence type="ECO:0000256" key="3">
    <source>
        <dbReference type="ARBA" id="ARBA00023163"/>
    </source>
</evidence>
<protein>
    <submittedName>
        <fullName evidence="5">MarR family transcriptional regulator</fullName>
    </submittedName>
</protein>
<dbReference type="InterPro" id="IPR039422">
    <property type="entry name" value="MarR/SlyA-like"/>
</dbReference>
<keyword evidence="2" id="KW-0238">DNA-binding</keyword>
<dbReference type="SUPFAM" id="SSF46785">
    <property type="entry name" value="Winged helix' DNA-binding domain"/>
    <property type="match status" value="1"/>
</dbReference>
<proteinExistence type="predicted"/>
<dbReference type="Gene3D" id="1.10.10.10">
    <property type="entry name" value="Winged helix-like DNA-binding domain superfamily/Winged helix DNA-binding domain"/>
    <property type="match status" value="1"/>
</dbReference>
<dbReference type="Pfam" id="PF12802">
    <property type="entry name" value="MarR_2"/>
    <property type="match status" value="1"/>
</dbReference>
<dbReference type="EMBL" id="BAAAPC010000020">
    <property type="protein sequence ID" value="GAA2009470.1"/>
    <property type="molecule type" value="Genomic_DNA"/>
</dbReference>
<sequence>MNRWELSETEARRLREFVSAMMLNGHVTAEIAGLRPIDLYVLNLLDLDGRATPSELARRTSLTTGAITKLIDRLARIGLVERTPDEEDRRRVWLTVSDQASSHVGKKADLFAPTAKRMDGLISGYPEDQRAVLLDFLCRATTELRKATEELQQARPRGARQ</sequence>
<evidence type="ECO:0000313" key="6">
    <source>
        <dbReference type="Proteomes" id="UP001501585"/>
    </source>
</evidence>
<dbReference type="PRINTS" id="PR00033">
    <property type="entry name" value="HTHASNC"/>
</dbReference>
<evidence type="ECO:0000313" key="5">
    <source>
        <dbReference type="EMBL" id="GAA2009470.1"/>
    </source>
</evidence>
<dbReference type="PROSITE" id="PS50995">
    <property type="entry name" value="HTH_MARR_2"/>
    <property type="match status" value="1"/>
</dbReference>
<dbReference type="InterPro" id="IPR023187">
    <property type="entry name" value="Tscrpt_reg_MarR-type_CS"/>
</dbReference>
<gene>
    <name evidence="5" type="ORF">GCM10009799_41680</name>
</gene>
<reference evidence="6" key="1">
    <citation type="journal article" date="2019" name="Int. J. Syst. Evol. Microbiol.">
        <title>The Global Catalogue of Microorganisms (GCM) 10K type strain sequencing project: providing services to taxonomists for standard genome sequencing and annotation.</title>
        <authorList>
            <consortium name="The Broad Institute Genomics Platform"/>
            <consortium name="The Broad Institute Genome Sequencing Center for Infectious Disease"/>
            <person name="Wu L."/>
            <person name="Ma J."/>
        </authorList>
    </citation>
    <scope>NUCLEOTIDE SEQUENCE [LARGE SCALE GENOMIC DNA]</scope>
    <source>
        <strain evidence="6">JCM 15313</strain>
    </source>
</reference>
<keyword evidence="3" id="KW-0804">Transcription</keyword>
<evidence type="ECO:0000256" key="2">
    <source>
        <dbReference type="ARBA" id="ARBA00023125"/>
    </source>
</evidence>
<comment type="caution">
    <text evidence="5">The sequence shown here is derived from an EMBL/GenBank/DDBJ whole genome shotgun (WGS) entry which is preliminary data.</text>
</comment>
<feature type="domain" description="HTH marR-type" evidence="4">
    <location>
        <begin position="1"/>
        <end position="142"/>
    </location>
</feature>
<dbReference type="PANTHER" id="PTHR33164:SF106">
    <property type="entry name" value="TRANSCRIPTIONAL REGULATORY PROTEIN"/>
    <property type="match status" value="1"/>
</dbReference>
<dbReference type="InterPro" id="IPR000485">
    <property type="entry name" value="AsnC-type_HTH_dom"/>
</dbReference>
<keyword evidence="1" id="KW-0805">Transcription regulation</keyword>
<dbReference type="InterPro" id="IPR000835">
    <property type="entry name" value="HTH_MarR-typ"/>
</dbReference>
<dbReference type="PANTHER" id="PTHR33164">
    <property type="entry name" value="TRANSCRIPTIONAL REGULATOR, MARR FAMILY"/>
    <property type="match status" value="1"/>
</dbReference>
<name>A0ABP5EW85_9ACTN</name>
<dbReference type="InterPro" id="IPR036390">
    <property type="entry name" value="WH_DNA-bd_sf"/>
</dbReference>
<dbReference type="InterPro" id="IPR036388">
    <property type="entry name" value="WH-like_DNA-bd_sf"/>
</dbReference>
<dbReference type="PROSITE" id="PS01117">
    <property type="entry name" value="HTH_MARR_1"/>
    <property type="match status" value="1"/>
</dbReference>
<organism evidence="5 6">
    <name type="scientific">Nocardiopsis rhodophaea</name>
    <dbReference type="NCBI Taxonomy" id="280238"/>
    <lineage>
        <taxon>Bacteria</taxon>
        <taxon>Bacillati</taxon>
        <taxon>Actinomycetota</taxon>
        <taxon>Actinomycetes</taxon>
        <taxon>Streptosporangiales</taxon>
        <taxon>Nocardiopsidaceae</taxon>
        <taxon>Nocardiopsis</taxon>
    </lineage>
</organism>
<dbReference type="PRINTS" id="PR00598">
    <property type="entry name" value="HTHMARR"/>
</dbReference>
<keyword evidence="6" id="KW-1185">Reference proteome</keyword>
<accession>A0ABP5EW85</accession>
<dbReference type="Proteomes" id="UP001501585">
    <property type="component" value="Unassembled WGS sequence"/>
</dbReference>
<dbReference type="SMART" id="SM00347">
    <property type="entry name" value="HTH_MARR"/>
    <property type="match status" value="1"/>
</dbReference>